<dbReference type="AlphaFoldDB" id="A0AAD3D0L6"/>
<accession>A0AAD3D0L6</accession>
<feature type="compositionally biased region" description="Basic and acidic residues" evidence="1">
    <location>
        <begin position="96"/>
        <end position="111"/>
    </location>
</feature>
<evidence type="ECO:0000313" key="2">
    <source>
        <dbReference type="EMBL" id="GFH54450.1"/>
    </source>
</evidence>
<protein>
    <submittedName>
        <fullName evidence="2">Uncharacterized protein</fullName>
    </submittedName>
</protein>
<dbReference type="EMBL" id="BLLK01000047">
    <property type="protein sequence ID" value="GFH54450.1"/>
    <property type="molecule type" value="Genomic_DNA"/>
</dbReference>
<feature type="region of interest" description="Disordered" evidence="1">
    <location>
        <begin position="1"/>
        <end position="111"/>
    </location>
</feature>
<evidence type="ECO:0000313" key="3">
    <source>
        <dbReference type="Proteomes" id="UP001054902"/>
    </source>
</evidence>
<dbReference type="Proteomes" id="UP001054902">
    <property type="component" value="Unassembled WGS sequence"/>
</dbReference>
<feature type="compositionally biased region" description="Polar residues" evidence="1">
    <location>
        <begin position="56"/>
        <end position="83"/>
    </location>
</feature>
<sequence>MRDRKPSYVSTESVKHSSVIVESESAEKTQKPKKRETVLHAGYKFPIKKSPHTEPRSSTPSPSVDSTCVDSTDASATITTQPRSPGKKPSIFFKRSTSEYNKRRDRREKSRQMLRKLSSLMHRNEHHHQILVDADSDQDKSIDEPLPVQDLFLEIEQNLEALDEDVPPPVSRTGTPISHDHVIPKEQDQKVQELQTKTVVRVLVDEEDLPKKKISRRSVHSSSGSISSLSNDSYGCTTCRCGPQNEALKLNAKLRQIEKNKKKESSDLLGGCFDSLVETFELIFEAFDKCKDSEDVRHNDAQSTSSKLDYVISLD</sequence>
<reference evidence="2 3" key="1">
    <citation type="journal article" date="2021" name="Sci. Rep.">
        <title>The genome of the diatom Chaetoceros tenuissimus carries an ancient integrated fragment of an extant virus.</title>
        <authorList>
            <person name="Hongo Y."/>
            <person name="Kimura K."/>
            <person name="Takaki Y."/>
            <person name="Yoshida Y."/>
            <person name="Baba S."/>
            <person name="Kobayashi G."/>
            <person name="Nagasaki K."/>
            <person name="Hano T."/>
            <person name="Tomaru Y."/>
        </authorList>
    </citation>
    <scope>NUCLEOTIDE SEQUENCE [LARGE SCALE GENOMIC DNA]</scope>
    <source>
        <strain evidence="2 3">NIES-3715</strain>
    </source>
</reference>
<name>A0AAD3D0L6_9STRA</name>
<proteinExistence type="predicted"/>
<organism evidence="2 3">
    <name type="scientific">Chaetoceros tenuissimus</name>
    <dbReference type="NCBI Taxonomy" id="426638"/>
    <lineage>
        <taxon>Eukaryota</taxon>
        <taxon>Sar</taxon>
        <taxon>Stramenopiles</taxon>
        <taxon>Ochrophyta</taxon>
        <taxon>Bacillariophyta</taxon>
        <taxon>Coscinodiscophyceae</taxon>
        <taxon>Chaetocerotophycidae</taxon>
        <taxon>Chaetocerotales</taxon>
        <taxon>Chaetocerotaceae</taxon>
        <taxon>Chaetoceros</taxon>
    </lineage>
</organism>
<gene>
    <name evidence="2" type="ORF">CTEN210_10926</name>
</gene>
<evidence type="ECO:0000256" key="1">
    <source>
        <dbReference type="SAM" id="MobiDB-lite"/>
    </source>
</evidence>
<feature type="compositionally biased region" description="Basic and acidic residues" evidence="1">
    <location>
        <begin position="25"/>
        <end position="38"/>
    </location>
</feature>
<keyword evidence="3" id="KW-1185">Reference proteome</keyword>
<comment type="caution">
    <text evidence="2">The sequence shown here is derived from an EMBL/GenBank/DDBJ whole genome shotgun (WGS) entry which is preliminary data.</text>
</comment>